<dbReference type="OrthoDB" id="6271685at2"/>
<dbReference type="EMBL" id="CP000606">
    <property type="protein sequence ID" value="ABO22617.1"/>
    <property type="molecule type" value="Genomic_DNA"/>
</dbReference>
<evidence type="ECO:0000256" key="1">
    <source>
        <dbReference type="SAM" id="Phobius"/>
    </source>
</evidence>
<keyword evidence="1" id="KW-1133">Transmembrane helix</keyword>
<dbReference type="eggNOG" id="ENOG5031GZ0">
    <property type="taxonomic scope" value="Bacteria"/>
</dbReference>
<dbReference type="RefSeq" id="WP_011864551.1">
    <property type="nucleotide sequence ID" value="NC_009092.1"/>
</dbReference>
<protein>
    <submittedName>
        <fullName evidence="2">Uncharacterized protein</fullName>
    </submittedName>
</protein>
<keyword evidence="3" id="KW-1185">Reference proteome</keyword>
<accession>A3QAW9</accession>
<organism evidence="2 3">
    <name type="scientific">Shewanella loihica (strain ATCC BAA-1088 / PV-4)</name>
    <dbReference type="NCBI Taxonomy" id="323850"/>
    <lineage>
        <taxon>Bacteria</taxon>
        <taxon>Pseudomonadati</taxon>
        <taxon>Pseudomonadota</taxon>
        <taxon>Gammaproteobacteria</taxon>
        <taxon>Alteromonadales</taxon>
        <taxon>Shewanellaceae</taxon>
        <taxon>Shewanella</taxon>
    </lineage>
</organism>
<dbReference type="AlphaFoldDB" id="A3QAW9"/>
<sequence precursor="true">MMTGLKLAHWLGLAMVLAGLGIYGLTSWTEQIQGILLVSSLIGLGLVMMSPFPIVLFFQWAKAQDHSQDAPECESQRES</sequence>
<feature type="transmembrane region" description="Helical" evidence="1">
    <location>
        <begin position="32"/>
        <end position="58"/>
    </location>
</feature>
<name>A3QAW9_SHELP</name>
<feature type="transmembrane region" description="Helical" evidence="1">
    <location>
        <begin position="7"/>
        <end position="26"/>
    </location>
</feature>
<reference evidence="2 3" key="1">
    <citation type="submission" date="2007-03" db="EMBL/GenBank/DDBJ databases">
        <title>Complete sequence of Shewanella loihica PV-4.</title>
        <authorList>
            <consortium name="US DOE Joint Genome Institute"/>
            <person name="Copeland A."/>
            <person name="Lucas S."/>
            <person name="Lapidus A."/>
            <person name="Barry K."/>
            <person name="Detter J.C."/>
            <person name="Glavina del Rio T."/>
            <person name="Hammon N."/>
            <person name="Israni S."/>
            <person name="Dalin E."/>
            <person name="Tice H."/>
            <person name="Pitluck S."/>
            <person name="Chain P."/>
            <person name="Malfatti S."/>
            <person name="Shin M."/>
            <person name="Vergez L."/>
            <person name="Schmutz J."/>
            <person name="Larimer F."/>
            <person name="Land M."/>
            <person name="Hauser L."/>
            <person name="Kyrpides N."/>
            <person name="Mikhailova N."/>
            <person name="Romine M.F."/>
            <person name="Serres G."/>
            <person name="Fredrickson J."/>
            <person name="Tiedje J."/>
            <person name="Richardson P."/>
        </authorList>
    </citation>
    <scope>NUCLEOTIDE SEQUENCE [LARGE SCALE GENOMIC DNA]</scope>
    <source>
        <strain evidence="3">ATCC BAA-1088 / PV-4</strain>
    </source>
</reference>
<keyword evidence="1" id="KW-0472">Membrane</keyword>
<dbReference type="HOGENOM" id="CLU_201941_0_0_6"/>
<evidence type="ECO:0000313" key="3">
    <source>
        <dbReference type="Proteomes" id="UP000001558"/>
    </source>
</evidence>
<dbReference type="KEGG" id="slo:Shew_0745"/>
<proteinExistence type="predicted"/>
<gene>
    <name evidence="2" type="ordered locus">Shew_0745</name>
</gene>
<dbReference type="Proteomes" id="UP000001558">
    <property type="component" value="Chromosome"/>
</dbReference>
<evidence type="ECO:0000313" key="2">
    <source>
        <dbReference type="EMBL" id="ABO22617.1"/>
    </source>
</evidence>
<keyword evidence="1" id="KW-0812">Transmembrane</keyword>